<keyword evidence="9 10" id="KW-0472">Membrane</keyword>
<keyword evidence="4" id="KW-1003">Cell membrane</keyword>
<dbReference type="InterPro" id="IPR003849">
    <property type="entry name" value="Preprotein_translocase_YajC"/>
</dbReference>
<keyword evidence="6" id="KW-0653">Protein transport</keyword>
<evidence type="ECO:0000256" key="3">
    <source>
        <dbReference type="ARBA" id="ARBA00022448"/>
    </source>
</evidence>
<proteinExistence type="inferred from homology"/>
<dbReference type="SMART" id="SM01323">
    <property type="entry name" value="YajC"/>
    <property type="match status" value="1"/>
</dbReference>
<evidence type="ECO:0000256" key="8">
    <source>
        <dbReference type="ARBA" id="ARBA00023010"/>
    </source>
</evidence>
<sequence length="94" mass="10683">MKNITLWIVIVIMIVYAIIFIIIQGKNKKVSKNQQKTIEDFHSKLKKGDHIITLSGIYGYIYAIDANKVSVEISKGIYVDMDIQSIMGVLNKSH</sequence>
<protein>
    <submittedName>
        <fullName evidence="11">Preprotein translocase subunit YajC</fullName>
    </submittedName>
</protein>
<evidence type="ECO:0000256" key="7">
    <source>
        <dbReference type="ARBA" id="ARBA00022989"/>
    </source>
</evidence>
<comment type="similarity">
    <text evidence="2">Belongs to the YajC family.</text>
</comment>
<keyword evidence="5 10" id="KW-0812">Transmembrane</keyword>
<evidence type="ECO:0000256" key="2">
    <source>
        <dbReference type="ARBA" id="ARBA00006742"/>
    </source>
</evidence>
<keyword evidence="8" id="KW-0811">Translocation</keyword>
<comment type="subcellular location">
    <subcellularLocation>
        <location evidence="1">Cell membrane</location>
        <topology evidence="1">Single-pass membrane protein</topology>
    </subcellularLocation>
</comment>
<evidence type="ECO:0000256" key="10">
    <source>
        <dbReference type="SAM" id="Phobius"/>
    </source>
</evidence>
<feature type="transmembrane region" description="Helical" evidence="10">
    <location>
        <begin position="6"/>
        <end position="23"/>
    </location>
</feature>
<dbReference type="AlphaFoldDB" id="A0A381J5K0"/>
<organism evidence="11 12">
    <name type="scientific">Clostridium putrefaciens</name>
    <dbReference type="NCBI Taxonomy" id="99675"/>
    <lineage>
        <taxon>Bacteria</taxon>
        <taxon>Bacillati</taxon>
        <taxon>Bacillota</taxon>
        <taxon>Clostridia</taxon>
        <taxon>Eubacteriales</taxon>
        <taxon>Clostridiaceae</taxon>
        <taxon>Clostridium</taxon>
    </lineage>
</organism>
<evidence type="ECO:0000256" key="9">
    <source>
        <dbReference type="ARBA" id="ARBA00023136"/>
    </source>
</evidence>
<dbReference type="Pfam" id="PF02699">
    <property type="entry name" value="YajC"/>
    <property type="match status" value="1"/>
</dbReference>
<accession>A0A381J5K0</accession>
<dbReference type="GO" id="GO:0015031">
    <property type="term" value="P:protein transport"/>
    <property type="evidence" value="ECO:0007669"/>
    <property type="project" value="UniProtKB-KW"/>
</dbReference>
<evidence type="ECO:0000313" key="12">
    <source>
        <dbReference type="Proteomes" id="UP000254664"/>
    </source>
</evidence>
<reference evidence="11 12" key="1">
    <citation type="submission" date="2018-06" db="EMBL/GenBank/DDBJ databases">
        <authorList>
            <consortium name="Pathogen Informatics"/>
            <person name="Doyle S."/>
        </authorList>
    </citation>
    <scope>NUCLEOTIDE SEQUENCE [LARGE SCALE GENOMIC DNA]</scope>
    <source>
        <strain evidence="11 12">NCTC9836</strain>
    </source>
</reference>
<dbReference type="Proteomes" id="UP000254664">
    <property type="component" value="Unassembled WGS sequence"/>
</dbReference>
<dbReference type="NCBIfam" id="TIGR00739">
    <property type="entry name" value="yajC"/>
    <property type="match status" value="1"/>
</dbReference>
<dbReference type="RefSeq" id="WP_115640488.1">
    <property type="nucleotide sequence ID" value="NZ_UFWZ01000001.1"/>
</dbReference>
<dbReference type="OrthoDB" id="1936175at2"/>
<dbReference type="EMBL" id="UFWZ01000001">
    <property type="protein sequence ID" value="SUY46306.1"/>
    <property type="molecule type" value="Genomic_DNA"/>
</dbReference>
<evidence type="ECO:0000256" key="5">
    <source>
        <dbReference type="ARBA" id="ARBA00022692"/>
    </source>
</evidence>
<dbReference type="PANTHER" id="PTHR33909:SF1">
    <property type="entry name" value="SEC TRANSLOCON ACCESSORY COMPLEX SUBUNIT YAJC"/>
    <property type="match status" value="1"/>
</dbReference>
<dbReference type="GO" id="GO:0005886">
    <property type="term" value="C:plasma membrane"/>
    <property type="evidence" value="ECO:0007669"/>
    <property type="project" value="UniProtKB-SubCell"/>
</dbReference>
<keyword evidence="12" id="KW-1185">Reference proteome</keyword>
<evidence type="ECO:0000256" key="6">
    <source>
        <dbReference type="ARBA" id="ARBA00022927"/>
    </source>
</evidence>
<evidence type="ECO:0000256" key="4">
    <source>
        <dbReference type="ARBA" id="ARBA00022475"/>
    </source>
</evidence>
<evidence type="ECO:0000313" key="11">
    <source>
        <dbReference type="EMBL" id="SUY46306.1"/>
    </source>
</evidence>
<keyword evidence="3" id="KW-0813">Transport</keyword>
<gene>
    <name evidence="11" type="ORF">NCTC9836_00697</name>
</gene>
<keyword evidence="7 10" id="KW-1133">Transmembrane helix</keyword>
<evidence type="ECO:0000256" key="1">
    <source>
        <dbReference type="ARBA" id="ARBA00004162"/>
    </source>
</evidence>
<name>A0A381J5K0_9CLOT</name>
<dbReference type="PANTHER" id="PTHR33909">
    <property type="entry name" value="SEC TRANSLOCON ACCESSORY COMPLEX SUBUNIT YAJC"/>
    <property type="match status" value="1"/>
</dbReference>